<accession>A0A1D1V0M8</accession>
<reference evidence="1 2" key="1">
    <citation type="journal article" date="2016" name="Nat. Commun.">
        <title>Extremotolerant tardigrade genome and improved radiotolerance of human cultured cells by tardigrade-unique protein.</title>
        <authorList>
            <person name="Hashimoto T."/>
            <person name="Horikawa D.D."/>
            <person name="Saito Y."/>
            <person name="Kuwahara H."/>
            <person name="Kozuka-Hata H."/>
            <person name="Shin-I T."/>
            <person name="Minakuchi Y."/>
            <person name="Ohishi K."/>
            <person name="Motoyama A."/>
            <person name="Aizu T."/>
            <person name="Enomoto A."/>
            <person name="Kondo K."/>
            <person name="Tanaka S."/>
            <person name="Hara Y."/>
            <person name="Koshikawa S."/>
            <person name="Sagara H."/>
            <person name="Miura T."/>
            <person name="Yokobori S."/>
            <person name="Miyagawa K."/>
            <person name="Suzuki Y."/>
            <person name="Kubo T."/>
            <person name="Oyama M."/>
            <person name="Kohara Y."/>
            <person name="Fujiyama A."/>
            <person name="Arakawa K."/>
            <person name="Katayama T."/>
            <person name="Toyoda A."/>
            <person name="Kunieda T."/>
        </authorList>
    </citation>
    <scope>NUCLEOTIDE SEQUENCE [LARGE SCALE GENOMIC DNA]</scope>
    <source>
        <strain evidence="1 2">YOKOZUNA-1</strain>
    </source>
</reference>
<dbReference type="Proteomes" id="UP000186922">
    <property type="component" value="Unassembled WGS sequence"/>
</dbReference>
<evidence type="ECO:0000313" key="2">
    <source>
        <dbReference type="Proteomes" id="UP000186922"/>
    </source>
</evidence>
<keyword evidence="2" id="KW-1185">Reference proteome</keyword>
<protein>
    <submittedName>
        <fullName evidence="1">Uncharacterized protein</fullName>
    </submittedName>
</protein>
<comment type="caution">
    <text evidence="1">The sequence shown here is derived from an EMBL/GenBank/DDBJ whole genome shotgun (WGS) entry which is preliminary data.</text>
</comment>
<name>A0A1D1V0M8_RAMVA</name>
<organism evidence="1 2">
    <name type="scientific">Ramazzottius varieornatus</name>
    <name type="common">Water bear</name>
    <name type="synonym">Tardigrade</name>
    <dbReference type="NCBI Taxonomy" id="947166"/>
    <lineage>
        <taxon>Eukaryota</taxon>
        <taxon>Metazoa</taxon>
        <taxon>Ecdysozoa</taxon>
        <taxon>Tardigrada</taxon>
        <taxon>Eutardigrada</taxon>
        <taxon>Parachela</taxon>
        <taxon>Hypsibioidea</taxon>
        <taxon>Ramazzottiidae</taxon>
        <taxon>Ramazzottius</taxon>
    </lineage>
</organism>
<dbReference type="OrthoDB" id="10632827at2759"/>
<dbReference type="AlphaFoldDB" id="A0A1D1V0M8"/>
<evidence type="ECO:0000313" key="1">
    <source>
        <dbReference type="EMBL" id="GAU93512.1"/>
    </source>
</evidence>
<gene>
    <name evidence="1" type="primary">RvY_05442-1</name>
    <name evidence="1" type="synonym">RvY_05442.1</name>
    <name evidence="1" type="ORF">RvY_05442</name>
</gene>
<proteinExistence type="predicted"/>
<dbReference type="EMBL" id="BDGG01000002">
    <property type="protein sequence ID" value="GAU93512.1"/>
    <property type="molecule type" value="Genomic_DNA"/>
</dbReference>
<sequence>MYQSISDEEQAAIDAQFESTVSMSDVHDAVKGIAVDSAAGPDRLLVRVIKQEVVTEVLAVIAAVLLEMNAKKEHPLPSALQLARTVLIHNGVTSQTQTTTGRFPSVRPKEGYWNVSSIAISVGTCPSLDSNKALPAHRALTSTHRSSDQS</sequence>